<evidence type="ECO:0000256" key="6">
    <source>
        <dbReference type="ARBA" id="ARBA00023125"/>
    </source>
</evidence>
<dbReference type="PANTHER" id="PTHR30405:SF25">
    <property type="entry name" value="RNA-GUIDED DNA ENDONUCLEASE INSQ-RELATED"/>
    <property type="match status" value="1"/>
</dbReference>
<keyword evidence="7" id="KW-0233">DNA recombination</keyword>
<feature type="domain" description="Transposase putative helix-turn-helix" evidence="10">
    <location>
        <begin position="26"/>
        <end position="73"/>
    </location>
</feature>
<evidence type="ECO:0000259" key="10">
    <source>
        <dbReference type="Pfam" id="PF12323"/>
    </source>
</evidence>
<comment type="similarity">
    <text evidence="1">In the C-terminal section; belongs to the transposase 35 family.</text>
</comment>
<comment type="caution">
    <text evidence="11">The sequence shown here is derived from an EMBL/GenBank/DDBJ whole genome shotgun (WGS) entry which is preliminary data.</text>
</comment>
<gene>
    <name evidence="11" type="primary">tlpB_3</name>
    <name evidence="11" type="ORF">J6TS1_25810</name>
</gene>
<keyword evidence="4" id="KW-0479">Metal-binding</keyword>
<evidence type="ECO:0000256" key="1">
    <source>
        <dbReference type="ARBA" id="ARBA00008761"/>
    </source>
</evidence>
<dbReference type="Pfam" id="PF12323">
    <property type="entry name" value="HTH_OrfB_IS605"/>
    <property type="match status" value="1"/>
</dbReference>
<dbReference type="InterPro" id="IPR001959">
    <property type="entry name" value="Transposase"/>
</dbReference>
<dbReference type="Pfam" id="PF07282">
    <property type="entry name" value="Cas12f1-like_TNB"/>
    <property type="match status" value="1"/>
</dbReference>
<dbReference type="InterPro" id="IPR051399">
    <property type="entry name" value="RNA-guided_DNA_endo/Transpos"/>
</dbReference>
<dbReference type="PANTHER" id="PTHR30405">
    <property type="entry name" value="TRANSPOSASE"/>
    <property type="match status" value="1"/>
</dbReference>
<reference evidence="11 12" key="1">
    <citation type="submission" date="2021-03" db="EMBL/GenBank/DDBJ databases">
        <title>Antimicrobial resistance genes in bacteria isolated from Japanese honey, and their potential for conferring macrolide and lincosamide resistance in the American foulbrood pathogen Paenibacillus larvae.</title>
        <authorList>
            <person name="Okamoto M."/>
            <person name="Kumagai M."/>
            <person name="Kanamori H."/>
            <person name="Takamatsu D."/>
        </authorList>
    </citation>
    <scope>NUCLEOTIDE SEQUENCE [LARGE SCALE GENOMIC DNA]</scope>
    <source>
        <strain evidence="11 12">J6TS1</strain>
    </source>
</reference>
<evidence type="ECO:0000256" key="7">
    <source>
        <dbReference type="ARBA" id="ARBA00023172"/>
    </source>
</evidence>
<dbReference type="NCBIfam" id="NF040570">
    <property type="entry name" value="guided_TnpB"/>
    <property type="match status" value="1"/>
</dbReference>
<dbReference type="Pfam" id="PF01385">
    <property type="entry name" value="OrfB_IS605"/>
    <property type="match status" value="1"/>
</dbReference>
<keyword evidence="12" id="KW-1185">Reference proteome</keyword>
<dbReference type="NCBIfam" id="TIGR01766">
    <property type="entry name" value="IS200/IS605 family accessory protein TnpB-like domain"/>
    <property type="match status" value="1"/>
</dbReference>
<dbReference type="InterPro" id="IPR021027">
    <property type="entry name" value="Transposase_put_HTH"/>
</dbReference>
<evidence type="ECO:0000256" key="5">
    <source>
        <dbReference type="ARBA" id="ARBA00022833"/>
    </source>
</evidence>
<evidence type="ECO:0000259" key="9">
    <source>
        <dbReference type="Pfam" id="PF07282"/>
    </source>
</evidence>
<feature type="domain" description="Probable transposase IS891/IS1136/IS1341" evidence="8">
    <location>
        <begin position="189"/>
        <end position="312"/>
    </location>
</feature>
<evidence type="ECO:0000256" key="2">
    <source>
        <dbReference type="ARBA" id="ARBA00011044"/>
    </source>
</evidence>
<dbReference type="NCBIfam" id="NF038281">
    <property type="entry name" value="IS200_TnpB"/>
    <property type="match status" value="1"/>
</dbReference>
<organism evidence="11 12">
    <name type="scientific">Siminovitchia terrae</name>
    <name type="common">Bacillus terrae</name>
    <dbReference type="NCBI Taxonomy" id="1914933"/>
    <lineage>
        <taxon>Bacteria</taxon>
        <taxon>Bacillati</taxon>
        <taxon>Bacillota</taxon>
        <taxon>Bacilli</taxon>
        <taxon>Bacillales</taxon>
        <taxon>Bacillaceae</taxon>
        <taxon>Siminovitchia</taxon>
    </lineage>
</organism>
<dbReference type="InterPro" id="IPR053522">
    <property type="entry name" value="RNA-guided_endonuclease_TnpB"/>
</dbReference>
<dbReference type="EMBL" id="BORJ01000006">
    <property type="protein sequence ID" value="GIN96711.1"/>
    <property type="molecule type" value="Genomic_DNA"/>
</dbReference>
<evidence type="ECO:0000256" key="4">
    <source>
        <dbReference type="ARBA" id="ARBA00022723"/>
    </source>
</evidence>
<feature type="domain" description="Cas12f1-like TNB" evidence="9">
    <location>
        <begin position="324"/>
        <end position="392"/>
    </location>
</feature>
<evidence type="ECO:0000313" key="12">
    <source>
        <dbReference type="Proteomes" id="UP000680670"/>
    </source>
</evidence>
<name>A0ABQ4KXM8_SIMTE</name>
<evidence type="ECO:0000256" key="3">
    <source>
        <dbReference type="ARBA" id="ARBA00022578"/>
    </source>
</evidence>
<proteinExistence type="inferred from homology"/>
<keyword evidence="5" id="KW-0862">Zinc</keyword>
<keyword evidence="3" id="KW-0815">Transposition</keyword>
<sequence length="408" mass="46650">MSVGDSRNWYHYDKMETNVLVEVKLMLVNKAYKFRIYPNKKQEILIAKTMGCSRFVFNHFLAKWKDAYKETGKGLTYNSCSAELPQLKKELVWLKEVDSTAIQSSLKNLADSYSRFFKKQNRAPLFKSKKNKVQSYTTKHTNGNIAIVGNKMKLPKLGLVRFAKSRETEGRILNATVRRNPSGKYFVSVLVETEVHELPKTGSSIGVDVGIKNFAILSDGTEYENPKWFRKLEEKLVKAQRILSRRHELAIKRKCKLDEAKNVQKQKRKVAGLHEKVTNARTGYLHKISTDIVKNHDIIGIEDLQVSNLLKNHKLAKAISEVSWSQFRTMLEYKAKWYGKQVVAVSKTFASSQLCSCCGYQNKDVKNLNLREWDCPSCGTHHDRDINAGQNLRNEAIRLLTVGTTGIA</sequence>
<evidence type="ECO:0000259" key="8">
    <source>
        <dbReference type="Pfam" id="PF01385"/>
    </source>
</evidence>
<comment type="similarity">
    <text evidence="2">In the N-terminal section; belongs to the transposase 2 family.</text>
</comment>
<protein>
    <submittedName>
        <fullName evidence="11">Transposase</fullName>
    </submittedName>
</protein>
<dbReference type="InterPro" id="IPR010095">
    <property type="entry name" value="Cas12f1-like_TNB"/>
</dbReference>
<dbReference type="Proteomes" id="UP000680670">
    <property type="component" value="Unassembled WGS sequence"/>
</dbReference>
<evidence type="ECO:0000313" key="11">
    <source>
        <dbReference type="EMBL" id="GIN96711.1"/>
    </source>
</evidence>
<accession>A0ABQ4KXM8</accession>
<keyword evidence="6" id="KW-0238">DNA-binding</keyword>